<gene>
    <name evidence="2" type="ORF">g.45804</name>
</gene>
<dbReference type="PANTHER" id="PTHR11012">
    <property type="entry name" value="PROTEIN KINASE-LIKE DOMAIN-CONTAINING"/>
    <property type="match status" value="1"/>
</dbReference>
<name>A0A1B6D5X4_9HEMI</name>
<proteinExistence type="predicted"/>
<sequence>YAPRPRFNVLNHGDLWTNNILFRYDDLGRVLEARLVDFQLCRYGSPGIDLNFFIFSSVQEDVRRGKMEELTATYLDTLNRTLQDVGCGEQQLTAEQLREELDFTRFHGFFVLFIMLPLIYADPNENIHLLMEQAFSGDEEAVEKQYKGKYFKQFSKSVLFELKECLLEVFC</sequence>
<dbReference type="Pfam" id="PF02958">
    <property type="entry name" value="EcKL"/>
    <property type="match status" value="1"/>
</dbReference>
<feature type="domain" description="CHK kinase-like" evidence="1">
    <location>
        <begin position="1"/>
        <end position="84"/>
    </location>
</feature>
<reference evidence="2" key="1">
    <citation type="submission" date="2015-12" db="EMBL/GenBank/DDBJ databases">
        <title>De novo transcriptome assembly of four potential Pierce s Disease insect vectors from Arizona vineyards.</title>
        <authorList>
            <person name="Tassone E.E."/>
        </authorList>
    </citation>
    <scope>NUCLEOTIDE SEQUENCE</scope>
</reference>
<feature type="non-terminal residue" evidence="2">
    <location>
        <position position="171"/>
    </location>
</feature>
<dbReference type="InterPro" id="IPR011009">
    <property type="entry name" value="Kinase-like_dom_sf"/>
</dbReference>
<feature type="non-terminal residue" evidence="2">
    <location>
        <position position="1"/>
    </location>
</feature>
<evidence type="ECO:0000259" key="1">
    <source>
        <dbReference type="SMART" id="SM00587"/>
    </source>
</evidence>
<evidence type="ECO:0000313" key="2">
    <source>
        <dbReference type="EMBL" id="JAS21082.1"/>
    </source>
</evidence>
<protein>
    <recommendedName>
        <fullName evidence="1">CHK kinase-like domain-containing protein</fullName>
    </recommendedName>
</protein>
<dbReference type="PANTHER" id="PTHR11012:SF56">
    <property type="entry name" value="CHK KINASE-LIKE DOMAIN-CONTAINING PROTEIN-RELATED"/>
    <property type="match status" value="1"/>
</dbReference>
<dbReference type="EMBL" id="GEDC01016216">
    <property type="protein sequence ID" value="JAS21082.1"/>
    <property type="molecule type" value="Transcribed_RNA"/>
</dbReference>
<dbReference type="SMART" id="SM00587">
    <property type="entry name" value="CHK"/>
    <property type="match status" value="1"/>
</dbReference>
<dbReference type="SUPFAM" id="SSF56112">
    <property type="entry name" value="Protein kinase-like (PK-like)"/>
    <property type="match status" value="1"/>
</dbReference>
<dbReference type="Gene3D" id="3.90.1200.10">
    <property type="match status" value="1"/>
</dbReference>
<accession>A0A1B6D5X4</accession>
<organism evidence="2">
    <name type="scientific">Clastoptera arizonana</name>
    <name type="common">Arizona spittle bug</name>
    <dbReference type="NCBI Taxonomy" id="38151"/>
    <lineage>
        <taxon>Eukaryota</taxon>
        <taxon>Metazoa</taxon>
        <taxon>Ecdysozoa</taxon>
        <taxon>Arthropoda</taxon>
        <taxon>Hexapoda</taxon>
        <taxon>Insecta</taxon>
        <taxon>Pterygota</taxon>
        <taxon>Neoptera</taxon>
        <taxon>Paraneoptera</taxon>
        <taxon>Hemiptera</taxon>
        <taxon>Auchenorrhyncha</taxon>
        <taxon>Cercopoidea</taxon>
        <taxon>Clastopteridae</taxon>
        <taxon>Clastoptera</taxon>
    </lineage>
</organism>
<dbReference type="InterPro" id="IPR015897">
    <property type="entry name" value="CHK_kinase-like"/>
</dbReference>
<dbReference type="InterPro" id="IPR004119">
    <property type="entry name" value="EcKL"/>
</dbReference>
<dbReference type="AlphaFoldDB" id="A0A1B6D5X4"/>